<dbReference type="SUPFAM" id="SSF47095">
    <property type="entry name" value="HMG-box"/>
    <property type="match status" value="2"/>
</dbReference>
<dbReference type="OrthoDB" id="5550281at2759"/>
<dbReference type="PANTHER" id="PTHR46040">
    <property type="entry name" value="HIGH MOBILITY GROUP PROTEIN 2"/>
    <property type="match status" value="1"/>
</dbReference>
<feature type="domain" description="HMG box" evidence="6">
    <location>
        <begin position="160"/>
        <end position="223"/>
    </location>
</feature>
<dbReference type="KEGG" id="apln:108737833"/>
<dbReference type="Gene3D" id="1.10.30.10">
    <property type="entry name" value="High mobility group box domain"/>
    <property type="match status" value="2"/>
</dbReference>
<dbReference type="PROSITE" id="PS50118">
    <property type="entry name" value="HMG_BOX_2"/>
    <property type="match status" value="2"/>
</dbReference>
<evidence type="ECO:0000259" key="6">
    <source>
        <dbReference type="PROSITE" id="PS50118"/>
    </source>
</evidence>
<dbReference type="InterPro" id="IPR051965">
    <property type="entry name" value="ChromReg_NeuronalGeneExpr"/>
</dbReference>
<gene>
    <name evidence="8" type="primary">LOC108737833</name>
</gene>
<evidence type="ECO:0000313" key="7">
    <source>
        <dbReference type="Proteomes" id="UP000192223"/>
    </source>
</evidence>
<evidence type="ECO:0000256" key="3">
    <source>
        <dbReference type="PROSITE-ProRule" id="PRU00267"/>
    </source>
</evidence>
<dbReference type="GO" id="GO:0003677">
    <property type="term" value="F:DNA binding"/>
    <property type="evidence" value="ECO:0007669"/>
    <property type="project" value="UniProtKB-UniRule"/>
</dbReference>
<dbReference type="InterPro" id="IPR009071">
    <property type="entry name" value="HMG_box_dom"/>
</dbReference>
<sequence length="268" mass="31846">MSVNSSAFKLFSCVNAYKNILSNSFRIVFASPQPHSGYKLSSKTNIDLSSFPTKPPKPLTPYFKFLAEHRSLVKKEHPEFNSLEIIKQCAKDWRDVHESIKERYNEQYKQEMDIYSKQYLDYQGRLTPEQKEKLSQLRKERIEQKNKIRLKKKYRDANRPKRPLAPYFLFLAEKAKERNEKYNELAITLRHEWKQLSESEKQKYSDEFNKNIKEYEEAMKNWEANMIKEGHFDLVRGRALIEQGLKNSPQSTKLAKRIKKKASESNEP</sequence>
<protein>
    <submittedName>
        <fullName evidence="8">Transcription factor A, mitochondrial isoform X1</fullName>
    </submittedName>
</protein>
<dbReference type="AlphaFoldDB" id="A0A1W4X2A2"/>
<dbReference type="SMART" id="SM00398">
    <property type="entry name" value="HMG"/>
    <property type="match status" value="2"/>
</dbReference>
<dbReference type="STRING" id="224129.A0A1W4X2A2"/>
<dbReference type="CTD" id="7019"/>
<organism evidence="7 8">
    <name type="scientific">Agrilus planipennis</name>
    <name type="common">Emerald ash borer</name>
    <name type="synonym">Agrilus marcopoli</name>
    <dbReference type="NCBI Taxonomy" id="224129"/>
    <lineage>
        <taxon>Eukaryota</taxon>
        <taxon>Metazoa</taxon>
        <taxon>Ecdysozoa</taxon>
        <taxon>Arthropoda</taxon>
        <taxon>Hexapoda</taxon>
        <taxon>Insecta</taxon>
        <taxon>Pterygota</taxon>
        <taxon>Neoptera</taxon>
        <taxon>Endopterygota</taxon>
        <taxon>Coleoptera</taxon>
        <taxon>Polyphaga</taxon>
        <taxon>Elateriformia</taxon>
        <taxon>Buprestoidea</taxon>
        <taxon>Buprestidae</taxon>
        <taxon>Agrilinae</taxon>
        <taxon>Agrilus</taxon>
    </lineage>
</organism>
<keyword evidence="4" id="KW-0175">Coiled coil</keyword>
<dbReference type="RefSeq" id="XP_018326450.1">
    <property type="nucleotide sequence ID" value="XM_018470948.2"/>
</dbReference>
<name>A0A1W4X2A2_AGRPL</name>
<proteinExistence type="predicted"/>
<dbReference type="Pfam" id="PF00505">
    <property type="entry name" value="HMG_box"/>
    <property type="match status" value="2"/>
</dbReference>
<evidence type="ECO:0000256" key="5">
    <source>
        <dbReference type="SAM" id="MobiDB-lite"/>
    </source>
</evidence>
<dbReference type="GO" id="GO:0005634">
    <property type="term" value="C:nucleus"/>
    <property type="evidence" value="ECO:0007669"/>
    <property type="project" value="UniProtKB-UniRule"/>
</dbReference>
<accession>A0A1W4X2A2</accession>
<feature type="region of interest" description="Disordered" evidence="5">
    <location>
        <begin position="246"/>
        <end position="268"/>
    </location>
</feature>
<evidence type="ECO:0000256" key="1">
    <source>
        <dbReference type="ARBA" id="ARBA00023125"/>
    </source>
</evidence>
<dbReference type="PANTHER" id="PTHR46040:SF3">
    <property type="entry name" value="HIGH MOBILITY GROUP PROTEIN 2"/>
    <property type="match status" value="1"/>
</dbReference>
<keyword evidence="2 3" id="KW-0539">Nucleus</keyword>
<keyword evidence="1 3" id="KW-0238">DNA-binding</keyword>
<feature type="coiled-coil region" evidence="4">
    <location>
        <begin position="172"/>
        <end position="225"/>
    </location>
</feature>
<dbReference type="Proteomes" id="UP000192223">
    <property type="component" value="Unplaced"/>
</dbReference>
<dbReference type="GeneID" id="108737833"/>
<dbReference type="InterPro" id="IPR036910">
    <property type="entry name" value="HMG_box_dom_sf"/>
</dbReference>
<keyword evidence="7" id="KW-1185">Reference proteome</keyword>
<reference evidence="8" key="1">
    <citation type="submission" date="2025-08" db="UniProtKB">
        <authorList>
            <consortium name="RefSeq"/>
        </authorList>
    </citation>
    <scope>IDENTIFICATION</scope>
    <source>
        <tissue evidence="8">Entire body</tissue>
    </source>
</reference>
<dbReference type="InParanoid" id="A0A1W4X2A2"/>
<evidence type="ECO:0000256" key="4">
    <source>
        <dbReference type="SAM" id="Coils"/>
    </source>
</evidence>
<evidence type="ECO:0000256" key="2">
    <source>
        <dbReference type="ARBA" id="ARBA00023242"/>
    </source>
</evidence>
<feature type="domain" description="HMG box" evidence="6">
    <location>
        <begin position="55"/>
        <end position="123"/>
    </location>
</feature>
<feature type="DNA-binding region" description="HMG box" evidence="3">
    <location>
        <begin position="160"/>
        <end position="223"/>
    </location>
</feature>
<evidence type="ECO:0000313" key="8">
    <source>
        <dbReference type="RefSeq" id="XP_018326450.1"/>
    </source>
</evidence>
<dbReference type="FunCoup" id="A0A1W4X2A2">
    <property type="interactions" value="2495"/>
</dbReference>
<feature type="DNA-binding region" description="HMG box" evidence="3">
    <location>
        <begin position="55"/>
        <end position="123"/>
    </location>
</feature>
<dbReference type="GO" id="GO:0010468">
    <property type="term" value="P:regulation of gene expression"/>
    <property type="evidence" value="ECO:0007669"/>
    <property type="project" value="TreeGrafter"/>
</dbReference>